<evidence type="ECO:0000256" key="1">
    <source>
        <dbReference type="SAM" id="Phobius"/>
    </source>
</evidence>
<keyword evidence="1" id="KW-0812">Transmembrane</keyword>
<evidence type="ECO:0000313" key="2">
    <source>
        <dbReference type="EMBL" id="CAG8574314.1"/>
    </source>
</evidence>
<proteinExistence type="predicted"/>
<accession>A0ABN7UE66</accession>
<gene>
    <name evidence="2" type="ORF">GMARGA_LOCUS5640</name>
</gene>
<organism evidence="2 3">
    <name type="scientific">Gigaspora margarita</name>
    <dbReference type="NCBI Taxonomy" id="4874"/>
    <lineage>
        <taxon>Eukaryota</taxon>
        <taxon>Fungi</taxon>
        <taxon>Fungi incertae sedis</taxon>
        <taxon>Mucoromycota</taxon>
        <taxon>Glomeromycotina</taxon>
        <taxon>Glomeromycetes</taxon>
        <taxon>Diversisporales</taxon>
        <taxon>Gigasporaceae</taxon>
        <taxon>Gigaspora</taxon>
    </lineage>
</organism>
<protein>
    <submittedName>
        <fullName evidence="2">43743_t:CDS:1</fullName>
    </submittedName>
</protein>
<evidence type="ECO:0000313" key="3">
    <source>
        <dbReference type="Proteomes" id="UP000789901"/>
    </source>
</evidence>
<reference evidence="2 3" key="1">
    <citation type="submission" date="2021-06" db="EMBL/GenBank/DDBJ databases">
        <authorList>
            <person name="Kallberg Y."/>
            <person name="Tangrot J."/>
            <person name="Rosling A."/>
        </authorList>
    </citation>
    <scope>NUCLEOTIDE SEQUENCE [LARGE SCALE GENOMIC DNA]</scope>
    <source>
        <strain evidence="2 3">120-4 pot B 10/14</strain>
    </source>
</reference>
<keyword evidence="1" id="KW-0472">Membrane</keyword>
<dbReference type="EMBL" id="CAJVQB010002429">
    <property type="protein sequence ID" value="CAG8574314.1"/>
    <property type="molecule type" value="Genomic_DNA"/>
</dbReference>
<name>A0ABN7UE66_GIGMA</name>
<comment type="caution">
    <text evidence="2">The sequence shown here is derived from an EMBL/GenBank/DDBJ whole genome shotgun (WGS) entry which is preliminary data.</text>
</comment>
<feature type="transmembrane region" description="Helical" evidence="1">
    <location>
        <begin position="20"/>
        <end position="38"/>
    </location>
</feature>
<keyword evidence="3" id="KW-1185">Reference proteome</keyword>
<dbReference type="Proteomes" id="UP000789901">
    <property type="component" value="Unassembled WGS sequence"/>
</dbReference>
<keyword evidence="1" id="KW-1133">Transmembrane helix</keyword>
<sequence length="44" mass="5068">MLSLIDENYISQNLQDFYDAILNTLFSIILIAMINNSIGRFICL</sequence>